<evidence type="ECO:0000256" key="4">
    <source>
        <dbReference type="ARBA" id="ARBA00023163"/>
    </source>
</evidence>
<keyword evidence="8" id="KW-1185">Reference proteome</keyword>
<protein>
    <submittedName>
        <fullName evidence="7">RNA polymerase sigma factor</fullName>
    </submittedName>
</protein>
<dbReference type="InterPro" id="IPR014284">
    <property type="entry name" value="RNA_pol_sigma-70_dom"/>
</dbReference>
<dbReference type="Pfam" id="PF08281">
    <property type="entry name" value="Sigma70_r4_2"/>
    <property type="match status" value="1"/>
</dbReference>
<gene>
    <name evidence="7" type="ORF">ACFPMF_23640</name>
</gene>
<dbReference type="Proteomes" id="UP001596106">
    <property type="component" value="Unassembled WGS sequence"/>
</dbReference>
<dbReference type="SUPFAM" id="SSF88659">
    <property type="entry name" value="Sigma3 and sigma4 domains of RNA polymerase sigma factors"/>
    <property type="match status" value="1"/>
</dbReference>
<keyword evidence="3" id="KW-0731">Sigma factor</keyword>
<evidence type="ECO:0000313" key="7">
    <source>
        <dbReference type="EMBL" id="MFC5412338.1"/>
    </source>
</evidence>
<proteinExistence type="inferred from homology"/>
<keyword evidence="4" id="KW-0804">Transcription</keyword>
<dbReference type="Pfam" id="PF04542">
    <property type="entry name" value="Sigma70_r2"/>
    <property type="match status" value="1"/>
</dbReference>
<evidence type="ECO:0000256" key="1">
    <source>
        <dbReference type="ARBA" id="ARBA00010641"/>
    </source>
</evidence>
<evidence type="ECO:0000256" key="3">
    <source>
        <dbReference type="ARBA" id="ARBA00023082"/>
    </source>
</evidence>
<dbReference type="InterPro" id="IPR036388">
    <property type="entry name" value="WH-like_DNA-bd_sf"/>
</dbReference>
<accession>A0ABW0IIL4</accession>
<feature type="domain" description="RNA polymerase sigma-70 region 2" evidence="5">
    <location>
        <begin position="13"/>
        <end position="79"/>
    </location>
</feature>
<dbReference type="PANTHER" id="PTHR43133:SF45">
    <property type="entry name" value="RNA POLYMERASE ECF-TYPE SIGMA FACTOR"/>
    <property type="match status" value="1"/>
</dbReference>
<dbReference type="InterPro" id="IPR013249">
    <property type="entry name" value="RNA_pol_sigma70_r4_t2"/>
</dbReference>
<dbReference type="Gene3D" id="1.10.10.10">
    <property type="entry name" value="Winged helix-like DNA-binding domain superfamily/Winged helix DNA-binding domain"/>
    <property type="match status" value="1"/>
</dbReference>
<dbReference type="NCBIfam" id="TIGR02937">
    <property type="entry name" value="sigma70-ECF"/>
    <property type="match status" value="1"/>
</dbReference>
<dbReference type="InterPro" id="IPR007627">
    <property type="entry name" value="RNA_pol_sigma70_r2"/>
</dbReference>
<dbReference type="Gene3D" id="1.10.1740.10">
    <property type="match status" value="1"/>
</dbReference>
<organism evidence="7 8">
    <name type="scientific">Larkinella bovis</name>
    <dbReference type="NCBI Taxonomy" id="683041"/>
    <lineage>
        <taxon>Bacteria</taxon>
        <taxon>Pseudomonadati</taxon>
        <taxon>Bacteroidota</taxon>
        <taxon>Cytophagia</taxon>
        <taxon>Cytophagales</taxon>
        <taxon>Spirosomataceae</taxon>
        <taxon>Larkinella</taxon>
    </lineage>
</organism>
<sequence>MAPKSIQREFVQLIAQHQKLLHSLCSLYFPLLEDRQDLFQEIVLQFWKSYPAFNHQAKVSTWMYRVAINTVFRRLRTEKNRPPNAAFSEATLQIADVSDEREEAARDLYRAIAQLPDLDKALIMLYLEEHSYEEMAHILGLSRTNVSTKISRIKTRLGKLLKQELQ</sequence>
<keyword evidence="2" id="KW-0805">Transcription regulation</keyword>
<dbReference type="SUPFAM" id="SSF88946">
    <property type="entry name" value="Sigma2 domain of RNA polymerase sigma factors"/>
    <property type="match status" value="1"/>
</dbReference>
<evidence type="ECO:0000259" key="5">
    <source>
        <dbReference type="Pfam" id="PF04542"/>
    </source>
</evidence>
<evidence type="ECO:0000259" key="6">
    <source>
        <dbReference type="Pfam" id="PF08281"/>
    </source>
</evidence>
<comment type="similarity">
    <text evidence="1">Belongs to the sigma-70 factor family. ECF subfamily.</text>
</comment>
<dbReference type="InterPro" id="IPR039425">
    <property type="entry name" value="RNA_pol_sigma-70-like"/>
</dbReference>
<comment type="caution">
    <text evidence="7">The sequence shown here is derived from an EMBL/GenBank/DDBJ whole genome shotgun (WGS) entry which is preliminary data.</text>
</comment>
<dbReference type="PANTHER" id="PTHR43133">
    <property type="entry name" value="RNA POLYMERASE ECF-TYPE SIGMA FACTO"/>
    <property type="match status" value="1"/>
</dbReference>
<dbReference type="EMBL" id="JBHSMA010000012">
    <property type="protein sequence ID" value="MFC5412338.1"/>
    <property type="molecule type" value="Genomic_DNA"/>
</dbReference>
<name>A0ABW0IIL4_9BACT</name>
<dbReference type="InterPro" id="IPR013324">
    <property type="entry name" value="RNA_pol_sigma_r3/r4-like"/>
</dbReference>
<evidence type="ECO:0000313" key="8">
    <source>
        <dbReference type="Proteomes" id="UP001596106"/>
    </source>
</evidence>
<dbReference type="InterPro" id="IPR013325">
    <property type="entry name" value="RNA_pol_sigma_r2"/>
</dbReference>
<reference evidence="8" key="1">
    <citation type="journal article" date="2019" name="Int. J. Syst. Evol. Microbiol.">
        <title>The Global Catalogue of Microorganisms (GCM) 10K type strain sequencing project: providing services to taxonomists for standard genome sequencing and annotation.</title>
        <authorList>
            <consortium name="The Broad Institute Genomics Platform"/>
            <consortium name="The Broad Institute Genome Sequencing Center for Infectious Disease"/>
            <person name="Wu L."/>
            <person name="Ma J."/>
        </authorList>
    </citation>
    <scope>NUCLEOTIDE SEQUENCE [LARGE SCALE GENOMIC DNA]</scope>
    <source>
        <strain evidence="8">CCUG 55250</strain>
    </source>
</reference>
<feature type="domain" description="RNA polymerase sigma factor 70 region 4 type 2" evidence="6">
    <location>
        <begin position="106"/>
        <end position="157"/>
    </location>
</feature>
<evidence type="ECO:0000256" key="2">
    <source>
        <dbReference type="ARBA" id="ARBA00023015"/>
    </source>
</evidence>
<dbReference type="RefSeq" id="WP_379849752.1">
    <property type="nucleotide sequence ID" value="NZ_JBHSMA010000012.1"/>
</dbReference>